<dbReference type="Pfam" id="PF20119">
    <property type="entry name" value="DUF6509"/>
    <property type="match status" value="1"/>
</dbReference>
<organism evidence="2 3">
    <name type="scientific">Domibacillus enclensis</name>
    <dbReference type="NCBI Taxonomy" id="1017273"/>
    <lineage>
        <taxon>Bacteria</taxon>
        <taxon>Bacillati</taxon>
        <taxon>Bacillota</taxon>
        <taxon>Bacilli</taxon>
        <taxon>Bacillales</taxon>
        <taxon>Bacillaceae</taxon>
        <taxon>Domibacillus</taxon>
    </lineage>
</organism>
<keyword evidence="4" id="KW-1185">Reference proteome</keyword>
<dbReference type="STRING" id="1017273.SAMN05443094_101123"/>
<dbReference type="OrthoDB" id="2736409at2"/>
<reference evidence="2 3" key="1">
    <citation type="submission" date="2017-01" db="EMBL/GenBank/DDBJ databases">
        <authorList>
            <person name="Mah S.A."/>
            <person name="Swanson W.J."/>
            <person name="Moy G.W."/>
            <person name="Vacquier V.D."/>
        </authorList>
    </citation>
    <scope>NUCLEOTIDE SEQUENCE [LARGE SCALE GENOMIC DNA]</scope>
    <source>
        <strain evidence="2 3">NIO-1016</strain>
    </source>
</reference>
<dbReference type="InterPro" id="IPR045424">
    <property type="entry name" value="DUF6509"/>
</dbReference>
<dbReference type="Proteomes" id="UP000186385">
    <property type="component" value="Unassembled WGS sequence"/>
</dbReference>
<evidence type="ECO:0000313" key="4">
    <source>
        <dbReference type="Proteomes" id="UP000215545"/>
    </source>
</evidence>
<accession>A0A1N6NE87</accession>
<evidence type="ECO:0000313" key="1">
    <source>
        <dbReference type="EMBL" id="OXS80018.1"/>
    </source>
</evidence>
<reference evidence="4" key="2">
    <citation type="submission" date="2017-03" db="EMBL/GenBank/DDBJ databases">
        <title>Bacillus sp. V-88(T) DSM27956, whole genome shotgun sequencing project.</title>
        <authorList>
            <person name="Dastager S.G."/>
            <person name="Neurgaonkar P.S."/>
            <person name="Dharne M.S."/>
        </authorList>
    </citation>
    <scope>NUCLEOTIDE SEQUENCE [LARGE SCALE GENOMIC DNA]</scope>
    <source>
        <strain evidence="4">DSM 25145</strain>
    </source>
</reference>
<gene>
    <name evidence="1" type="ORF">B1B05_00595</name>
    <name evidence="2" type="ORF">SAMN05443094_101123</name>
</gene>
<protein>
    <submittedName>
        <fullName evidence="1">Pullulanase</fullName>
    </submittedName>
</protein>
<name>A0A1N6NE87_9BACI</name>
<evidence type="ECO:0000313" key="3">
    <source>
        <dbReference type="Proteomes" id="UP000186385"/>
    </source>
</evidence>
<evidence type="ECO:0000313" key="2">
    <source>
        <dbReference type="EMBL" id="SIP90389.1"/>
    </source>
</evidence>
<dbReference type="EMBL" id="FTLX01000001">
    <property type="protein sequence ID" value="SIP90389.1"/>
    <property type="molecule type" value="Genomic_DNA"/>
</dbReference>
<dbReference type="Proteomes" id="UP000215545">
    <property type="component" value="Unassembled WGS sequence"/>
</dbReference>
<proteinExistence type="predicted"/>
<dbReference type="RefSeq" id="WP_045851105.1">
    <property type="nucleotide sequence ID" value="NZ_FTLX01000001.1"/>
</dbReference>
<dbReference type="AlphaFoldDB" id="A0A1N6NE87"/>
<dbReference type="EMBL" id="MWSK01000001">
    <property type="protein sequence ID" value="OXS80018.1"/>
    <property type="molecule type" value="Genomic_DNA"/>
</dbReference>
<sequence>MNITDHTLEKMDDPFGILEGERYEYYLFAQVDEDDELYSPEGMYIRVLYVVTETEQKIAGMFLHNRSDDSVLDFELEDDELDMIKDYCQKHLK</sequence>
<reference evidence="1" key="3">
    <citation type="submission" date="2017-03" db="EMBL/GenBank/DDBJ databases">
        <authorList>
            <person name="Dastager S.G."/>
            <person name="Neurgaonkar P.S."/>
            <person name="Dharne M.S."/>
        </authorList>
    </citation>
    <scope>NUCLEOTIDE SEQUENCE</scope>
    <source>
        <strain evidence="1">DSM 25145</strain>
    </source>
</reference>